<keyword evidence="2 5" id="KW-0547">Nucleotide-binding</keyword>
<dbReference type="PROSITE" id="PS50011">
    <property type="entry name" value="PROTEIN_KINASE_DOM"/>
    <property type="match status" value="1"/>
</dbReference>
<dbReference type="PROSITE" id="PS00108">
    <property type="entry name" value="PROTEIN_KINASE_ST"/>
    <property type="match status" value="1"/>
</dbReference>
<dbReference type="InterPro" id="IPR017441">
    <property type="entry name" value="Protein_kinase_ATP_BS"/>
</dbReference>
<dbReference type="SMART" id="SM00220">
    <property type="entry name" value="S_TKc"/>
    <property type="match status" value="1"/>
</dbReference>
<dbReference type="EMBL" id="FOVH01000002">
    <property type="protein sequence ID" value="SFN61956.1"/>
    <property type="molecule type" value="Genomic_DNA"/>
</dbReference>
<keyword evidence="8" id="KW-0723">Serine/threonine-protein kinase</keyword>
<dbReference type="PANTHER" id="PTHR43289">
    <property type="entry name" value="MITOGEN-ACTIVATED PROTEIN KINASE KINASE KINASE 20-RELATED"/>
    <property type="match status" value="1"/>
</dbReference>
<dbReference type="InterPro" id="IPR008271">
    <property type="entry name" value="Ser/Thr_kinase_AS"/>
</dbReference>
<dbReference type="InterPro" id="IPR000719">
    <property type="entry name" value="Prot_kinase_dom"/>
</dbReference>
<dbReference type="Gene3D" id="3.30.200.20">
    <property type="entry name" value="Phosphorylase Kinase, domain 1"/>
    <property type="match status" value="1"/>
</dbReference>
<evidence type="ECO:0000256" key="5">
    <source>
        <dbReference type="PROSITE-ProRule" id="PRU10141"/>
    </source>
</evidence>
<keyword evidence="1" id="KW-0808">Transferase</keyword>
<evidence type="ECO:0000259" key="7">
    <source>
        <dbReference type="PROSITE" id="PS50011"/>
    </source>
</evidence>
<dbReference type="CDD" id="cd14014">
    <property type="entry name" value="STKc_PknB_like"/>
    <property type="match status" value="1"/>
</dbReference>
<dbReference type="GO" id="GO:0004674">
    <property type="term" value="F:protein serine/threonine kinase activity"/>
    <property type="evidence" value="ECO:0007669"/>
    <property type="project" value="UniProtKB-KW"/>
</dbReference>
<dbReference type="STRING" id="1993.SAMN04489713_102604"/>
<dbReference type="GO" id="GO:0005524">
    <property type="term" value="F:ATP binding"/>
    <property type="evidence" value="ECO:0007669"/>
    <property type="project" value="UniProtKB-UniRule"/>
</dbReference>
<evidence type="ECO:0000256" key="1">
    <source>
        <dbReference type="ARBA" id="ARBA00022679"/>
    </source>
</evidence>
<evidence type="ECO:0000256" key="3">
    <source>
        <dbReference type="ARBA" id="ARBA00022777"/>
    </source>
</evidence>
<evidence type="ECO:0000256" key="4">
    <source>
        <dbReference type="ARBA" id="ARBA00022840"/>
    </source>
</evidence>
<evidence type="ECO:0000256" key="2">
    <source>
        <dbReference type="ARBA" id="ARBA00022741"/>
    </source>
</evidence>
<reference evidence="8 9" key="1">
    <citation type="submission" date="2016-10" db="EMBL/GenBank/DDBJ databases">
        <authorList>
            <person name="de Groot N.N."/>
        </authorList>
    </citation>
    <scope>NUCLEOTIDE SEQUENCE [LARGE SCALE GENOMIC DNA]</scope>
    <source>
        <strain evidence="8 9">DSM 43067</strain>
    </source>
</reference>
<dbReference type="PANTHER" id="PTHR43289:SF34">
    <property type="entry name" value="SERINE_THREONINE-PROTEIN KINASE YBDM-RELATED"/>
    <property type="match status" value="1"/>
</dbReference>
<feature type="region of interest" description="Disordered" evidence="6">
    <location>
        <begin position="293"/>
        <end position="321"/>
    </location>
</feature>
<dbReference type="InParanoid" id="A0A1I5AHH8"/>
<evidence type="ECO:0000313" key="9">
    <source>
        <dbReference type="Proteomes" id="UP000183413"/>
    </source>
</evidence>
<feature type="binding site" evidence="5">
    <location>
        <position position="43"/>
    </location>
    <ligand>
        <name>ATP</name>
        <dbReference type="ChEBI" id="CHEBI:30616"/>
    </ligand>
</feature>
<proteinExistence type="predicted"/>
<dbReference type="SUPFAM" id="SSF56112">
    <property type="entry name" value="Protein kinase-like (PK-like)"/>
    <property type="match status" value="1"/>
</dbReference>
<dbReference type="Proteomes" id="UP000183413">
    <property type="component" value="Unassembled WGS sequence"/>
</dbReference>
<keyword evidence="3 8" id="KW-0418">Kinase</keyword>
<keyword evidence="4 5" id="KW-0067">ATP-binding</keyword>
<organism evidence="8 9">
    <name type="scientific">Actinomadura madurae</name>
    <dbReference type="NCBI Taxonomy" id="1993"/>
    <lineage>
        <taxon>Bacteria</taxon>
        <taxon>Bacillati</taxon>
        <taxon>Actinomycetota</taxon>
        <taxon>Actinomycetes</taxon>
        <taxon>Streptosporangiales</taxon>
        <taxon>Thermomonosporaceae</taxon>
        <taxon>Actinomadura</taxon>
    </lineage>
</organism>
<evidence type="ECO:0000256" key="6">
    <source>
        <dbReference type="SAM" id="MobiDB-lite"/>
    </source>
</evidence>
<feature type="domain" description="Protein kinase" evidence="7">
    <location>
        <begin position="15"/>
        <end position="272"/>
    </location>
</feature>
<dbReference type="AlphaFoldDB" id="A0A1I5AHH8"/>
<name>A0A1I5AHH8_9ACTN</name>
<dbReference type="Pfam" id="PF00069">
    <property type="entry name" value="Pkinase"/>
    <property type="match status" value="1"/>
</dbReference>
<evidence type="ECO:0000313" key="8">
    <source>
        <dbReference type="EMBL" id="SFN61956.1"/>
    </source>
</evidence>
<sequence length="340" mass="36836">MKPLEPSDPRTIGGIELHGRLGEGGMGAVYFGVTPDAEQVAVKVIRDGMANQPTMRERFDREVLAMGMVQGPRVAGLVAASEPGADSPWLAMDYVRGETLRDYLSVRPALTAEMGAALGVMLAEALADIHAARVLHRDLKPGNIVLGPDGPKVIDFGLVALEETDENLTRTGTRLGTPVFMPPEQVESAKDLTPAADVYATGATLLYALTKHYPYKHKNEHALYYAIMNPDLRPDMSGLPASLAPVVEAMLEYAAESRPTPAEASAEFRRMLDAAGMSARDARIHFATLTYVERPDDPPSDIEPPRRPARSRHRERSVPRPVVASLADRLALAYAPGSRL</sequence>
<dbReference type="eggNOG" id="COG0515">
    <property type="taxonomic scope" value="Bacteria"/>
</dbReference>
<protein>
    <submittedName>
        <fullName evidence="8">Serine/threonine protein kinase</fullName>
    </submittedName>
</protein>
<dbReference type="Gene3D" id="1.10.510.10">
    <property type="entry name" value="Transferase(Phosphotransferase) domain 1"/>
    <property type="match status" value="1"/>
</dbReference>
<dbReference type="PROSITE" id="PS00107">
    <property type="entry name" value="PROTEIN_KINASE_ATP"/>
    <property type="match status" value="1"/>
</dbReference>
<dbReference type="RefSeq" id="WP_075020462.1">
    <property type="nucleotide sequence ID" value="NZ_FOVH01000002.1"/>
</dbReference>
<accession>A0A1I5AHH8</accession>
<gene>
    <name evidence="8" type="ORF">SAMN04489713_102604</name>
</gene>
<dbReference type="InterPro" id="IPR011009">
    <property type="entry name" value="Kinase-like_dom_sf"/>
</dbReference>
<keyword evidence="9" id="KW-1185">Reference proteome</keyword>